<proteinExistence type="inferred from homology"/>
<dbReference type="InterPro" id="IPR027417">
    <property type="entry name" value="P-loop_NTPase"/>
</dbReference>
<keyword evidence="13" id="KW-1185">Reference proteome</keyword>
<feature type="coiled-coil region" evidence="9">
    <location>
        <begin position="658"/>
        <end position="693"/>
    </location>
</feature>
<evidence type="ECO:0000256" key="1">
    <source>
        <dbReference type="ARBA" id="ARBA00004123"/>
    </source>
</evidence>
<organism evidence="12 13">
    <name type="scientific">Trichonephila clavata</name>
    <name type="common">Joro spider</name>
    <name type="synonym">Nephila clavata</name>
    <dbReference type="NCBI Taxonomy" id="2740835"/>
    <lineage>
        <taxon>Eukaryota</taxon>
        <taxon>Metazoa</taxon>
        <taxon>Ecdysozoa</taxon>
        <taxon>Arthropoda</taxon>
        <taxon>Chelicerata</taxon>
        <taxon>Arachnida</taxon>
        <taxon>Araneae</taxon>
        <taxon>Araneomorphae</taxon>
        <taxon>Entelegynae</taxon>
        <taxon>Araneoidea</taxon>
        <taxon>Nephilidae</taxon>
        <taxon>Trichonephila</taxon>
    </lineage>
</organism>
<dbReference type="GO" id="GO:0005524">
    <property type="term" value="F:ATP binding"/>
    <property type="evidence" value="ECO:0007669"/>
    <property type="project" value="UniProtKB-KW"/>
</dbReference>
<keyword evidence="4 12" id="KW-0347">Helicase</keyword>
<dbReference type="GO" id="GO:0004386">
    <property type="term" value="F:helicase activity"/>
    <property type="evidence" value="ECO:0007669"/>
    <property type="project" value="UniProtKB-KW"/>
</dbReference>
<dbReference type="PANTHER" id="PTHR45797:SF1">
    <property type="entry name" value="HELICASE ARIP4"/>
    <property type="match status" value="1"/>
</dbReference>
<dbReference type="GO" id="GO:0005634">
    <property type="term" value="C:nucleus"/>
    <property type="evidence" value="ECO:0007669"/>
    <property type="project" value="UniProtKB-SubCell"/>
</dbReference>
<evidence type="ECO:0000256" key="4">
    <source>
        <dbReference type="ARBA" id="ARBA00022806"/>
    </source>
</evidence>
<dbReference type="PANTHER" id="PTHR45797">
    <property type="entry name" value="RAD54-LIKE"/>
    <property type="match status" value="1"/>
</dbReference>
<protein>
    <submittedName>
        <fullName evidence="12">Helicase ARIP4</fullName>
    </submittedName>
</protein>
<dbReference type="SUPFAM" id="SSF57756">
    <property type="entry name" value="Retrovirus zinc finger-like domains"/>
    <property type="match status" value="1"/>
</dbReference>
<keyword evidence="3" id="KW-0547">Nucleotide-binding</keyword>
<reference evidence="12" key="1">
    <citation type="submission" date="2020-07" db="EMBL/GenBank/DDBJ databases">
        <title>Multicomponent nature underlies the extraordinary mechanical properties of spider dragline silk.</title>
        <authorList>
            <person name="Kono N."/>
            <person name="Nakamura H."/>
            <person name="Mori M."/>
            <person name="Yoshida Y."/>
            <person name="Ohtoshi R."/>
            <person name="Malay A.D."/>
            <person name="Moran D.A.P."/>
            <person name="Tomita M."/>
            <person name="Numata K."/>
            <person name="Arakawa K."/>
        </authorList>
    </citation>
    <scope>NUCLEOTIDE SEQUENCE</scope>
</reference>
<evidence type="ECO:0000256" key="3">
    <source>
        <dbReference type="ARBA" id="ARBA00022741"/>
    </source>
</evidence>
<keyword evidence="4 12" id="KW-0378">Hydrolase</keyword>
<evidence type="ECO:0000313" key="12">
    <source>
        <dbReference type="EMBL" id="GFQ82148.1"/>
    </source>
</evidence>
<dbReference type="SMART" id="SM00343">
    <property type="entry name" value="ZnF_C2HC"/>
    <property type="match status" value="1"/>
</dbReference>
<feature type="compositionally biased region" description="Acidic residues" evidence="10">
    <location>
        <begin position="782"/>
        <end position="792"/>
    </location>
</feature>
<keyword evidence="8" id="KW-0862">Zinc</keyword>
<accession>A0A8X6FJW8</accession>
<feature type="compositionally biased region" description="Basic and acidic residues" evidence="10">
    <location>
        <begin position="607"/>
        <end position="630"/>
    </location>
</feature>
<comment type="subcellular location">
    <subcellularLocation>
        <location evidence="1">Nucleus</location>
    </subcellularLocation>
</comment>
<comment type="similarity">
    <text evidence="2">Belongs to the SNF2/RAD54 helicase family.</text>
</comment>
<dbReference type="InterPro" id="IPR036875">
    <property type="entry name" value="Znf_CCHC_sf"/>
</dbReference>
<keyword evidence="8" id="KW-0863">Zinc-finger</keyword>
<dbReference type="AlphaFoldDB" id="A0A8X6FJW8"/>
<comment type="caution">
    <text evidence="12">The sequence shown here is derived from an EMBL/GenBank/DDBJ whole genome shotgun (WGS) entry which is preliminary data.</text>
</comment>
<name>A0A8X6FJW8_TRICU</name>
<evidence type="ECO:0000256" key="8">
    <source>
        <dbReference type="PROSITE-ProRule" id="PRU00047"/>
    </source>
</evidence>
<dbReference type="OrthoDB" id="6425517at2759"/>
<dbReference type="GO" id="GO:0016887">
    <property type="term" value="F:ATP hydrolysis activity"/>
    <property type="evidence" value="ECO:0007669"/>
    <property type="project" value="InterPro"/>
</dbReference>
<evidence type="ECO:0000256" key="2">
    <source>
        <dbReference type="ARBA" id="ARBA00007025"/>
    </source>
</evidence>
<dbReference type="InterPro" id="IPR001878">
    <property type="entry name" value="Znf_CCHC"/>
</dbReference>
<keyword evidence="8" id="KW-0479">Metal-binding</keyword>
<dbReference type="Pfam" id="PF14223">
    <property type="entry name" value="Retrotran_gag_2"/>
    <property type="match status" value="1"/>
</dbReference>
<dbReference type="GO" id="GO:0003677">
    <property type="term" value="F:DNA binding"/>
    <property type="evidence" value="ECO:0007669"/>
    <property type="project" value="UniProtKB-KW"/>
</dbReference>
<dbReference type="GO" id="GO:0008270">
    <property type="term" value="F:zinc ion binding"/>
    <property type="evidence" value="ECO:0007669"/>
    <property type="project" value="UniProtKB-KW"/>
</dbReference>
<feature type="region of interest" description="Disordered" evidence="10">
    <location>
        <begin position="607"/>
        <end position="633"/>
    </location>
</feature>
<sequence length="1205" mass="135837">MFGALSVGRRRLFCTITFLRMSFHFISSQFSEIKHYIISANLKEIDVSLIKYKKSAVSKEQYPDVTTLALSAMEVFPPDDPQPNEVGTETAVSRLEQIKDWDESFASLEIALQAACETQDDSNIDGCTKDCSVPDITVLNENQQKSEVKRKWEDGNFGVDDNTPKLKRTNSMVIGSGEVTIQLVDSTNDDCDTLHISKTISVVKSEANSKSDVLGYVSSEKLQGETKNSMEFIQLEPKNDDLKTDPEFKNETDSKSNIFPEVKIESCFESKTTFSTEDNFPTDLEMTVSTNIKSEDGFSEELVTESKADFYSANNEILSYDMKNPDQLSDFSAELKPVVFSAELKPGDFSAELKPRDFCAELKPGDFSAELKPRDFCAELKPGDFSAELKPGDFSAELKPGDFSAELKPGDFSAELKPGDLSAELKNEDFSAELKNEDFSAELKNEDFSTELKTVDFSAELKTGDFSEKLKNEDFSAELKSGDFSAELKSGDFSAELKSGDFSAELKPGDFSAELKPGDFSAELKPGDFSAELKPGDFSAEFKSGDFITEFKSGDFSAEFKNADVLSENMDKKQSDATSNLISASVVEEAENNSLNDAYLNSMEESCELKKDKKDKKEECDKSAKKDDKLSKKKKFERCNIRDIKLDDELDAVTLSAQKEEQERIQRLQEAQLRALQERLQQIEVEKEALSQLFSQPGDAPSLFDSSSITEEPVEDCKKPLIKGENDVVLVESDEDKKAKLQGIIPTPNEENIINISSSSSCNESDTDDSDKKDDDIMVLSDEGETEGESTAEDPNNSGAHTNDCFNLPDEEGRVLVNVGHPPEDPDIFLAPQIAKVIKPHQIGGIRFLYDNVVENLERYKSSSGFGCILAHSMGLGKTVQVVSFVDVFLRHTPATLVLCIVPINTIQNWKAEFDMWVPPSDCVEDAQVLSGEVRPRDYNVYTLNENFKTMAARAALIAEWRKQGGVLLMGYEMYRMLALRKMPKIPLKKSKRLKKQELSVEPETNEQIKKHMDEAWKLLRDNFQPDNRSHHMQLFSKFFQCRIQQNEKVDIFSTSIKRISNQLEAFSKLIDIYHCYQLLRSLPSKFDSIVQNILQWTDVSFKYKDVLLELVAEETRIDFRDSLNLQRSQHVMFNVQKLRVKCHYCGKFGHFKRECRYGSTVASSGAFNRRYRECRTPSPKLHRHPVVPFPVKSPTSSDKFHYAF</sequence>
<evidence type="ECO:0000256" key="9">
    <source>
        <dbReference type="SAM" id="Coils"/>
    </source>
</evidence>
<dbReference type="InterPro" id="IPR000330">
    <property type="entry name" value="SNF2_N"/>
</dbReference>
<dbReference type="PROSITE" id="PS50158">
    <property type="entry name" value="ZF_CCHC"/>
    <property type="match status" value="1"/>
</dbReference>
<evidence type="ECO:0000256" key="10">
    <source>
        <dbReference type="SAM" id="MobiDB-lite"/>
    </source>
</evidence>
<keyword evidence="9" id="KW-0175">Coiled coil</keyword>
<dbReference type="InterPro" id="IPR044574">
    <property type="entry name" value="ARIP4-like"/>
</dbReference>
<evidence type="ECO:0000313" key="13">
    <source>
        <dbReference type="Proteomes" id="UP000887116"/>
    </source>
</evidence>
<dbReference type="Pfam" id="PF00176">
    <property type="entry name" value="SNF2-rel_dom"/>
    <property type="match status" value="1"/>
</dbReference>
<evidence type="ECO:0000259" key="11">
    <source>
        <dbReference type="PROSITE" id="PS50158"/>
    </source>
</evidence>
<gene>
    <name evidence="12" type="primary">RAD54L2</name>
    <name evidence="12" type="ORF">TNCT_384141</name>
</gene>
<dbReference type="EMBL" id="BMAO01022482">
    <property type="protein sequence ID" value="GFQ82148.1"/>
    <property type="molecule type" value="Genomic_DNA"/>
</dbReference>
<keyword evidence="5" id="KW-0067">ATP-binding</keyword>
<keyword evidence="7" id="KW-0539">Nucleus</keyword>
<dbReference type="Proteomes" id="UP000887116">
    <property type="component" value="Unassembled WGS sequence"/>
</dbReference>
<dbReference type="InterPro" id="IPR038718">
    <property type="entry name" value="SNF2-like_sf"/>
</dbReference>
<dbReference type="Gene3D" id="3.40.50.10810">
    <property type="entry name" value="Tandem AAA-ATPase domain"/>
    <property type="match status" value="1"/>
</dbReference>
<feature type="compositionally biased region" description="Low complexity" evidence="10">
    <location>
        <begin position="750"/>
        <end position="764"/>
    </location>
</feature>
<evidence type="ECO:0000256" key="5">
    <source>
        <dbReference type="ARBA" id="ARBA00022840"/>
    </source>
</evidence>
<dbReference type="SUPFAM" id="SSF52540">
    <property type="entry name" value="P-loop containing nucleoside triphosphate hydrolases"/>
    <property type="match status" value="1"/>
</dbReference>
<evidence type="ECO:0000256" key="6">
    <source>
        <dbReference type="ARBA" id="ARBA00023125"/>
    </source>
</evidence>
<feature type="compositionally biased region" description="Polar residues" evidence="10">
    <location>
        <begin position="793"/>
        <end position="805"/>
    </location>
</feature>
<feature type="domain" description="CCHC-type" evidence="11">
    <location>
        <begin position="1142"/>
        <end position="1157"/>
    </location>
</feature>
<feature type="region of interest" description="Disordered" evidence="10">
    <location>
        <begin position="750"/>
        <end position="805"/>
    </location>
</feature>
<keyword evidence="6" id="KW-0238">DNA-binding</keyword>
<feature type="region of interest" description="Disordered" evidence="10">
    <location>
        <begin position="696"/>
        <end position="718"/>
    </location>
</feature>
<evidence type="ECO:0000256" key="7">
    <source>
        <dbReference type="ARBA" id="ARBA00023242"/>
    </source>
</evidence>